<gene>
    <name evidence="1" type="ORF">DN068_19800</name>
</gene>
<protein>
    <submittedName>
        <fullName evidence="1">Uncharacterized protein</fullName>
    </submittedName>
</protein>
<evidence type="ECO:0000313" key="1">
    <source>
        <dbReference type="EMBL" id="PZF71219.1"/>
    </source>
</evidence>
<proteinExistence type="predicted"/>
<dbReference type="EMBL" id="QKTW01000026">
    <property type="protein sequence ID" value="PZF71219.1"/>
    <property type="molecule type" value="Genomic_DNA"/>
</dbReference>
<sequence length="114" mass="13128">MKKLVAMAVPVAPGKTELWESFMNELQSKYKQQFADSRKKFGVRERTFIQKTPMGDLVLVTLEGEDPVKSFNDFTHGQDEFTKWFVEKVNEIHGMDIRVMNQEAMPTLVIDSEG</sequence>
<evidence type="ECO:0000313" key="2">
    <source>
        <dbReference type="Proteomes" id="UP000248745"/>
    </source>
</evidence>
<name>A0A2W2B4S4_9BACT</name>
<organism evidence="1 2">
    <name type="scientific">Taibaiella soli</name>
    <dbReference type="NCBI Taxonomy" id="1649169"/>
    <lineage>
        <taxon>Bacteria</taxon>
        <taxon>Pseudomonadati</taxon>
        <taxon>Bacteroidota</taxon>
        <taxon>Chitinophagia</taxon>
        <taxon>Chitinophagales</taxon>
        <taxon>Chitinophagaceae</taxon>
        <taxon>Taibaiella</taxon>
    </lineage>
</organism>
<accession>A0A2W2B4S4</accession>
<dbReference type="RefSeq" id="WP_111000687.1">
    <property type="nucleotide sequence ID" value="NZ_QKTW01000026.1"/>
</dbReference>
<dbReference type="Proteomes" id="UP000248745">
    <property type="component" value="Unassembled WGS sequence"/>
</dbReference>
<comment type="caution">
    <text evidence="1">The sequence shown here is derived from an EMBL/GenBank/DDBJ whole genome shotgun (WGS) entry which is preliminary data.</text>
</comment>
<reference evidence="1 2" key="1">
    <citation type="submission" date="2018-06" db="EMBL/GenBank/DDBJ databases">
        <title>Mucibacter soli gen. nov., sp. nov., a new member of the family Chitinophagaceae producing mucin.</title>
        <authorList>
            <person name="Kim M.-K."/>
            <person name="Park S."/>
            <person name="Kim T.-S."/>
            <person name="Joung Y."/>
            <person name="Han J.-H."/>
            <person name="Kim S.B."/>
        </authorList>
    </citation>
    <scope>NUCLEOTIDE SEQUENCE [LARGE SCALE GENOMIC DNA]</scope>
    <source>
        <strain evidence="1 2">R1-15</strain>
    </source>
</reference>
<dbReference type="OrthoDB" id="1121820at2"/>
<keyword evidence="2" id="KW-1185">Reference proteome</keyword>
<dbReference type="AlphaFoldDB" id="A0A2W2B4S4"/>